<dbReference type="EMBL" id="JABACJ020000022">
    <property type="protein sequence ID" value="MBU3877771.1"/>
    <property type="molecule type" value="Genomic_DNA"/>
</dbReference>
<evidence type="ECO:0000256" key="2">
    <source>
        <dbReference type="ARBA" id="ARBA00023002"/>
    </source>
</evidence>
<dbReference type="InterPro" id="IPR029752">
    <property type="entry name" value="D-isomer_DH_CS1"/>
</dbReference>
<evidence type="ECO:0000313" key="7">
    <source>
        <dbReference type="EMBL" id="MBU3877771.1"/>
    </source>
</evidence>
<dbReference type="PROSITE" id="PS00670">
    <property type="entry name" value="D_2_HYDROXYACID_DH_2"/>
    <property type="match status" value="1"/>
</dbReference>
<evidence type="ECO:0000256" key="1">
    <source>
        <dbReference type="ARBA" id="ARBA00005854"/>
    </source>
</evidence>
<sequence length="322" mass="35972">MKIVVLDGYTLNPGDLSWEPLERFGECTVYDRTPWNDDDEIIRRIGNADIVFTNKTPLSAKVFEACSNICYVGVLATGYNVVDIEAARRKKIPVVNIPSYGSAAVGQFAIALLLEICHHIGHHNQAVQEGRWEQNPDWCFWDYPLIELEHKTMGIIGYGRIGQMTGKIAQALGMEVLAYDSFRNPELENEHCRYTDLSEVLEQSDVIALHCPLFPETKGLINRESIQRMKDGVIILNNSRGPLIVEKDLAEALECGKVAAAGLDVVSVEPIQSDNPLLKAPNCLITPHISWAPRETRERLLHIAAENLKSYMNGKPVNVVNL</sequence>
<dbReference type="Pfam" id="PF00389">
    <property type="entry name" value="2-Hacid_dh"/>
    <property type="match status" value="1"/>
</dbReference>
<evidence type="ECO:0000259" key="6">
    <source>
        <dbReference type="Pfam" id="PF02826"/>
    </source>
</evidence>
<evidence type="ECO:0000313" key="8">
    <source>
        <dbReference type="Proteomes" id="UP000723714"/>
    </source>
</evidence>
<dbReference type="InterPro" id="IPR029753">
    <property type="entry name" value="D-isomer_DH_CS"/>
</dbReference>
<evidence type="ECO:0000259" key="5">
    <source>
        <dbReference type="Pfam" id="PF00389"/>
    </source>
</evidence>
<dbReference type="Proteomes" id="UP000723714">
    <property type="component" value="Unassembled WGS sequence"/>
</dbReference>
<name>A0ABS6D8B7_9FIRM</name>
<protein>
    <submittedName>
        <fullName evidence="7">D-2-hydroxyacid dehydrogenase</fullName>
    </submittedName>
</protein>
<keyword evidence="8" id="KW-1185">Reference proteome</keyword>
<dbReference type="InterPro" id="IPR006140">
    <property type="entry name" value="D-isomer_DH_NAD-bd"/>
</dbReference>
<dbReference type="InterPro" id="IPR050418">
    <property type="entry name" value="D-iso_2-hydroxyacid_DH_PdxB"/>
</dbReference>
<evidence type="ECO:0000256" key="3">
    <source>
        <dbReference type="ARBA" id="ARBA00023027"/>
    </source>
</evidence>
<dbReference type="PROSITE" id="PS00065">
    <property type="entry name" value="D_2_HYDROXYACID_DH_1"/>
    <property type="match status" value="1"/>
</dbReference>
<keyword evidence="3" id="KW-0520">NAD</keyword>
<dbReference type="PROSITE" id="PS00671">
    <property type="entry name" value="D_2_HYDROXYACID_DH_3"/>
    <property type="match status" value="1"/>
</dbReference>
<dbReference type="RefSeq" id="WP_216244390.1">
    <property type="nucleotide sequence ID" value="NZ_JABACJ020000022.1"/>
</dbReference>
<reference evidence="7 8" key="1">
    <citation type="submission" date="2021-06" db="EMBL/GenBank/DDBJ databases">
        <title>Faecalicatena sp. nov. isolated from porcine feces.</title>
        <authorList>
            <person name="Oh B.S."/>
            <person name="Lee J.H."/>
        </authorList>
    </citation>
    <scope>NUCLEOTIDE SEQUENCE [LARGE SCALE GENOMIC DNA]</scope>
    <source>
        <strain evidence="7 8">AGMB00832</strain>
    </source>
</reference>
<feature type="domain" description="D-isomer specific 2-hydroxyacid dehydrogenase NAD-binding" evidence="6">
    <location>
        <begin position="110"/>
        <end position="290"/>
    </location>
</feature>
<evidence type="ECO:0000256" key="4">
    <source>
        <dbReference type="RuleBase" id="RU003719"/>
    </source>
</evidence>
<proteinExistence type="inferred from homology"/>
<gene>
    <name evidence="7" type="ORF">HGO97_018360</name>
</gene>
<feature type="domain" description="D-isomer specific 2-hydroxyacid dehydrogenase catalytic" evidence="5">
    <location>
        <begin position="18"/>
        <end position="321"/>
    </location>
</feature>
<keyword evidence="2 4" id="KW-0560">Oxidoreductase</keyword>
<dbReference type="PANTHER" id="PTHR43761:SF1">
    <property type="entry name" value="D-ISOMER SPECIFIC 2-HYDROXYACID DEHYDROGENASE CATALYTIC DOMAIN-CONTAINING PROTEIN-RELATED"/>
    <property type="match status" value="1"/>
</dbReference>
<dbReference type="Pfam" id="PF02826">
    <property type="entry name" value="2-Hacid_dh_C"/>
    <property type="match status" value="1"/>
</dbReference>
<comment type="caution">
    <text evidence="7">The sequence shown here is derived from an EMBL/GenBank/DDBJ whole genome shotgun (WGS) entry which is preliminary data.</text>
</comment>
<dbReference type="InterPro" id="IPR006139">
    <property type="entry name" value="D-isomer_2_OHA_DH_cat_dom"/>
</dbReference>
<accession>A0ABS6D8B7</accession>
<dbReference type="PANTHER" id="PTHR43761">
    <property type="entry name" value="D-ISOMER SPECIFIC 2-HYDROXYACID DEHYDROGENASE FAMILY PROTEIN (AFU_ORTHOLOGUE AFUA_1G13630)"/>
    <property type="match status" value="1"/>
</dbReference>
<organism evidence="7 8">
    <name type="scientific">Faecalicatena faecalis</name>
    <dbReference type="NCBI Taxonomy" id="2726362"/>
    <lineage>
        <taxon>Bacteria</taxon>
        <taxon>Bacillati</taxon>
        <taxon>Bacillota</taxon>
        <taxon>Clostridia</taxon>
        <taxon>Lachnospirales</taxon>
        <taxon>Lachnospiraceae</taxon>
        <taxon>Faecalicatena</taxon>
    </lineage>
</organism>
<comment type="similarity">
    <text evidence="1 4">Belongs to the D-isomer specific 2-hydroxyacid dehydrogenase family.</text>
</comment>
<dbReference type="CDD" id="cd12162">
    <property type="entry name" value="2-Hacid_dh_4"/>
    <property type="match status" value="1"/>
</dbReference>